<evidence type="ECO:0000313" key="15">
    <source>
        <dbReference type="Proteomes" id="UP000248483"/>
    </source>
</evidence>
<dbReference type="Pfam" id="PF18308">
    <property type="entry name" value="GGA_N-GAT"/>
    <property type="match status" value="1"/>
</dbReference>
<dbReference type="SUPFAM" id="SSF89009">
    <property type="entry name" value="GAT-like domain"/>
    <property type="match status" value="1"/>
</dbReference>
<dbReference type="PROSITE" id="PS50909">
    <property type="entry name" value="GAT"/>
    <property type="match status" value="1"/>
</dbReference>
<dbReference type="PROSITE" id="PS50180">
    <property type="entry name" value="GAE"/>
    <property type="match status" value="1"/>
</dbReference>
<keyword evidence="6" id="KW-0967">Endosome</keyword>
<keyword evidence="15" id="KW-1185">Reference proteome</keyword>
<gene>
    <name evidence="16" type="primary">GGA1</name>
</gene>
<dbReference type="InterPro" id="IPR027422">
    <property type="entry name" value="GGA1-3"/>
</dbReference>
<dbReference type="Gene3D" id="1.25.40.90">
    <property type="match status" value="1"/>
</dbReference>
<dbReference type="Gene3D" id="1.20.58.160">
    <property type="match status" value="1"/>
</dbReference>
<organism evidence="15 16">
    <name type="scientific">Delphinapterus leucas</name>
    <name type="common">Beluga whale</name>
    <dbReference type="NCBI Taxonomy" id="9749"/>
    <lineage>
        <taxon>Eukaryota</taxon>
        <taxon>Metazoa</taxon>
        <taxon>Chordata</taxon>
        <taxon>Craniata</taxon>
        <taxon>Vertebrata</taxon>
        <taxon>Euteleostomi</taxon>
        <taxon>Mammalia</taxon>
        <taxon>Eutheria</taxon>
        <taxon>Laurasiatheria</taxon>
        <taxon>Artiodactyla</taxon>
        <taxon>Whippomorpha</taxon>
        <taxon>Cetacea</taxon>
        <taxon>Odontoceti</taxon>
        <taxon>Monodontidae</taxon>
        <taxon>Delphinapterus</taxon>
    </lineage>
</organism>
<dbReference type="GO" id="GO:0034394">
    <property type="term" value="P:protein localization to cell surface"/>
    <property type="evidence" value="ECO:0007669"/>
    <property type="project" value="TreeGrafter"/>
</dbReference>
<feature type="region of interest" description="Disordered" evidence="11">
    <location>
        <begin position="393"/>
        <end position="448"/>
    </location>
</feature>
<keyword evidence="4" id="KW-0813">Transport</keyword>
<keyword evidence="10" id="KW-0472">Membrane</keyword>
<dbReference type="FunFam" id="1.20.58.160:FF:000002">
    <property type="entry name" value="Golgi-associated, gamma adaptin ear containing, ARF binding protein 2"/>
    <property type="match status" value="1"/>
</dbReference>
<dbReference type="GO" id="GO:0072657">
    <property type="term" value="P:protein localization to membrane"/>
    <property type="evidence" value="ECO:0007669"/>
    <property type="project" value="UniProtKB-ARBA"/>
</dbReference>
<dbReference type="InterPro" id="IPR013041">
    <property type="entry name" value="Clathrin_app_Ig-like_sf"/>
</dbReference>
<dbReference type="SUPFAM" id="SSF48464">
    <property type="entry name" value="ENTH/VHS domain"/>
    <property type="match status" value="1"/>
</dbReference>
<dbReference type="GeneID" id="111186260"/>
<dbReference type="GO" id="GO:0006886">
    <property type="term" value="P:intracellular protein transport"/>
    <property type="evidence" value="ECO:0007669"/>
    <property type="project" value="InterPro"/>
</dbReference>
<evidence type="ECO:0000256" key="10">
    <source>
        <dbReference type="ARBA" id="ARBA00023136"/>
    </source>
</evidence>
<dbReference type="CTD" id="26088"/>
<evidence type="ECO:0000256" key="6">
    <source>
        <dbReference type="ARBA" id="ARBA00022753"/>
    </source>
</evidence>
<feature type="compositionally biased region" description="Low complexity" evidence="11">
    <location>
        <begin position="372"/>
        <end position="381"/>
    </location>
</feature>
<dbReference type="FunFam" id="1.25.40.90:FF:000011">
    <property type="entry name" value="ADP-ribosylation factor-binding protein GGA3 isoform X1"/>
    <property type="match status" value="1"/>
</dbReference>
<dbReference type="Pfam" id="PF02883">
    <property type="entry name" value="Alpha_adaptinC2"/>
    <property type="match status" value="1"/>
</dbReference>
<dbReference type="GO" id="GO:0043130">
    <property type="term" value="F:ubiquitin binding"/>
    <property type="evidence" value="ECO:0007669"/>
    <property type="project" value="InterPro"/>
</dbReference>
<dbReference type="InterPro" id="IPR002014">
    <property type="entry name" value="VHS_dom"/>
</dbReference>
<evidence type="ECO:0000256" key="7">
    <source>
        <dbReference type="ARBA" id="ARBA00022843"/>
    </source>
</evidence>
<dbReference type="PANTHER" id="PTHR45905">
    <property type="entry name" value="GOLGI-LOCALIZED, GAMMA-ADAPTIN EAR CONTAINING, ARF BINDING PROTEIN"/>
    <property type="match status" value="1"/>
</dbReference>
<keyword evidence="5" id="KW-0597">Phosphoprotein</keyword>
<evidence type="ECO:0000256" key="11">
    <source>
        <dbReference type="SAM" id="MobiDB-lite"/>
    </source>
</evidence>
<feature type="domain" description="VHS" evidence="12">
    <location>
        <begin position="17"/>
        <end position="147"/>
    </location>
</feature>
<dbReference type="SMART" id="SM00288">
    <property type="entry name" value="VHS"/>
    <property type="match status" value="1"/>
</dbReference>
<dbReference type="FunFam" id="2.60.40.1230:FF:000001">
    <property type="entry name" value="ADP-ribosylation factor-binding protein GGA1 isoform 1"/>
    <property type="match status" value="1"/>
</dbReference>
<protein>
    <submittedName>
        <fullName evidence="16">ADP-ribosylation factor-binding protein GGA1 isoform X3</fullName>
    </submittedName>
</protein>
<feature type="region of interest" description="Disordered" evidence="11">
    <location>
        <begin position="320"/>
        <end position="381"/>
    </location>
</feature>
<keyword evidence="8" id="KW-0653">Protein transport</keyword>
<dbReference type="SUPFAM" id="SSF49348">
    <property type="entry name" value="Clathrin adaptor appendage domain"/>
    <property type="match status" value="1"/>
</dbReference>
<sequence length="597" mass="66053">MEPAMEPETLEARINRATNPLNKELHWASINGFCEQLNEDFEGPPLATRLLAHKIQSPQEWEAIQALTVLETCMKSCGKRFHDEVGKFRFLNELIKVVSPKYLGSRTSEKVKNKILELLYSWTVGLPEEVKIAEAYQMLKKQDPETVSPPPSTAGIVKADPKLPDDATFPLPPPRPKNVIFEDEEKSKMLARLLKSSHPEDLRAANKLIKEMVQEDQKRMEKISRRVSAIEEVNSNVRLLTEMVMNHSQGGAAAQSSEDLMKELYQRCERLRPTLFRLASDTEDNDEALAEILQANDNLTQVINLYKQLVRGEEVNGDATAASIPGLSDPTPPSGPGLDGAGWNSFQSSDGTEPPHPAPAPNVDSRPPAQTPLPTSSGLDDLDLLGKSLLRQSLPPESQQVRWEKQQPAPRLTLRDLQNKSSCSLSSSGATSLLHTVSPEAPGPLQQPTPTELSLANITVPLESIKPSSILPVTVYDQHGFRVLFHFARDPLPGRSDVLVVVVSMLSTAPQPIRNIVFQSAVPKIMKVKLQPPSGTELPAFNPIVHPSAITQVLLLANPQKEKVRLRYKLLFTMGDQTYNEMGDVDQFPPPETWGSL</sequence>
<name>A0A2Y9QA53_DELLE</name>
<dbReference type="GO" id="GO:0005802">
    <property type="term" value="C:trans-Golgi network"/>
    <property type="evidence" value="ECO:0007669"/>
    <property type="project" value="InterPro"/>
</dbReference>
<dbReference type="Pfam" id="PF03127">
    <property type="entry name" value="GAT"/>
    <property type="match status" value="1"/>
</dbReference>
<evidence type="ECO:0000256" key="3">
    <source>
        <dbReference type="ARBA" id="ARBA00008099"/>
    </source>
</evidence>
<dbReference type="FunFam" id="1.20.5.170:FF:000023">
    <property type="entry name" value="ADP-ribosylation factor-binding protein GGA3 isoform X1"/>
    <property type="match status" value="1"/>
</dbReference>
<evidence type="ECO:0000259" key="12">
    <source>
        <dbReference type="PROSITE" id="PS50179"/>
    </source>
</evidence>
<dbReference type="InterPro" id="IPR041198">
    <property type="entry name" value="GGA_N-GAT"/>
</dbReference>
<dbReference type="GO" id="GO:0035091">
    <property type="term" value="F:phosphatidylinositol binding"/>
    <property type="evidence" value="ECO:0007669"/>
    <property type="project" value="InterPro"/>
</dbReference>
<dbReference type="AlphaFoldDB" id="A0A2Y9QA53"/>
<dbReference type="Gene3D" id="2.60.40.1230">
    <property type="match status" value="1"/>
</dbReference>
<reference evidence="16" key="1">
    <citation type="submission" date="2025-08" db="UniProtKB">
        <authorList>
            <consortium name="RefSeq"/>
        </authorList>
    </citation>
    <scope>IDENTIFICATION</scope>
    <source>
        <tissue evidence="16">Blood</tissue>
    </source>
</reference>
<dbReference type="Pfam" id="PF00790">
    <property type="entry name" value="VHS"/>
    <property type="match status" value="1"/>
</dbReference>
<keyword evidence="7" id="KW-0832">Ubl conjugation</keyword>
<evidence type="ECO:0000259" key="14">
    <source>
        <dbReference type="PROSITE" id="PS50909"/>
    </source>
</evidence>
<dbReference type="GO" id="GO:0031901">
    <property type="term" value="C:early endosome membrane"/>
    <property type="evidence" value="ECO:0007669"/>
    <property type="project" value="UniProtKB-SubCell"/>
</dbReference>
<evidence type="ECO:0000256" key="9">
    <source>
        <dbReference type="ARBA" id="ARBA00023034"/>
    </source>
</evidence>
<dbReference type="PROSITE" id="PS50179">
    <property type="entry name" value="VHS"/>
    <property type="match status" value="1"/>
</dbReference>
<accession>A0A2Y9QA53</accession>
<feature type="compositionally biased region" description="Low complexity" evidence="11">
    <location>
        <begin position="421"/>
        <end position="434"/>
    </location>
</feature>
<dbReference type="InterPro" id="IPR008153">
    <property type="entry name" value="GAE_dom"/>
</dbReference>
<dbReference type="InterPro" id="IPR038425">
    <property type="entry name" value="GAT_sf"/>
</dbReference>
<dbReference type="InterPro" id="IPR004152">
    <property type="entry name" value="GAT_dom"/>
</dbReference>
<dbReference type="GO" id="GO:0031267">
    <property type="term" value="F:small GTPase binding"/>
    <property type="evidence" value="ECO:0007669"/>
    <property type="project" value="InterPro"/>
</dbReference>
<feature type="domain" description="GAT" evidence="14">
    <location>
        <begin position="183"/>
        <end position="311"/>
    </location>
</feature>
<dbReference type="GO" id="GO:1990778">
    <property type="term" value="P:protein localization to cell periphery"/>
    <property type="evidence" value="ECO:0007669"/>
    <property type="project" value="UniProtKB-ARBA"/>
</dbReference>
<dbReference type="Proteomes" id="UP000248483">
    <property type="component" value="Unplaced"/>
</dbReference>
<comment type="similarity">
    <text evidence="3">Belongs to the GGA protein family.</text>
</comment>
<evidence type="ECO:0000256" key="5">
    <source>
        <dbReference type="ARBA" id="ARBA00022553"/>
    </source>
</evidence>
<dbReference type="Gene3D" id="1.20.5.170">
    <property type="match status" value="1"/>
</dbReference>
<keyword evidence="9" id="KW-0333">Golgi apparatus</keyword>
<proteinExistence type="inferred from homology"/>
<evidence type="ECO:0000313" key="16">
    <source>
        <dbReference type="RefSeq" id="XP_022452353.1"/>
    </source>
</evidence>
<feature type="region of interest" description="Disordered" evidence="11">
    <location>
        <begin position="143"/>
        <end position="177"/>
    </location>
</feature>
<dbReference type="RefSeq" id="XP_022452353.1">
    <property type="nucleotide sequence ID" value="XM_022596645.2"/>
</dbReference>
<feature type="domain" description="GAE" evidence="13">
    <location>
        <begin position="468"/>
        <end position="589"/>
    </location>
</feature>
<dbReference type="InterPro" id="IPR008942">
    <property type="entry name" value="ENTH_VHS"/>
</dbReference>
<dbReference type="PANTHER" id="PTHR45905:SF4">
    <property type="entry name" value="ADP-RIBOSYLATION FACTOR-BINDING PROTEIN GGA1"/>
    <property type="match status" value="1"/>
</dbReference>
<evidence type="ECO:0000256" key="1">
    <source>
        <dbReference type="ARBA" id="ARBA00004150"/>
    </source>
</evidence>
<dbReference type="GO" id="GO:0006893">
    <property type="term" value="P:Golgi to plasma membrane transport"/>
    <property type="evidence" value="ECO:0007669"/>
    <property type="project" value="TreeGrafter"/>
</dbReference>
<evidence type="ECO:0000256" key="8">
    <source>
        <dbReference type="ARBA" id="ARBA00022927"/>
    </source>
</evidence>
<evidence type="ECO:0000259" key="13">
    <source>
        <dbReference type="PROSITE" id="PS50180"/>
    </source>
</evidence>
<dbReference type="InterPro" id="IPR008152">
    <property type="entry name" value="Clathrin_a/b/g-adaptin_app_Ig"/>
</dbReference>
<dbReference type="CDD" id="cd14239">
    <property type="entry name" value="GAT_GGA1_GGA2"/>
    <property type="match status" value="1"/>
</dbReference>
<comment type="subcellular location">
    <subcellularLocation>
        <location evidence="2">Early endosome membrane</location>
        <topology evidence="2">Peripheral membrane protein</topology>
    </subcellularLocation>
    <subcellularLocation>
        <location evidence="1">Golgi apparatus</location>
        <location evidence="1">trans-Golgi network membrane</location>
        <topology evidence="1">Peripheral membrane protein</topology>
    </subcellularLocation>
</comment>
<dbReference type="SMART" id="SM00809">
    <property type="entry name" value="Alpha_adaptinC2"/>
    <property type="match status" value="1"/>
</dbReference>
<evidence type="ECO:0000256" key="2">
    <source>
        <dbReference type="ARBA" id="ARBA00004220"/>
    </source>
</evidence>
<evidence type="ECO:0000256" key="4">
    <source>
        <dbReference type="ARBA" id="ARBA00022448"/>
    </source>
</evidence>